<sequence length="264" mass="28552">MEDDWIPPTEGELKVIEARRERNEKISSVMGGYLLRGYKMLGETCDVCFMVLLESRQGVKFCVACQEVDVHETAKDDPIMNEQAARRLCQEHSTPTAEFHSETTPQADTAQSSVSVQPEASTQQTGGASTNDSLGRQISNRPTDHDTALPVRFRRTCASSGTSVTGASEEGGHVATPGDMARLTGIPSPTSSSATCSRDHGQSTLSRLSGTADSLTAKILWATKELETEMRDLTRCRLLAQVIRDCSEALATVNKVQWPGGGDC</sequence>
<dbReference type="EMBL" id="MNPL01015270">
    <property type="protein sequence ID" value="OQR71162.1"/>
    <property type="molecule type" value="Genomic_DNA"/>
</dbReference>
<feature type="compositionally biased region" description="Polar residues" evidence="1">
    <location>
        <begin position="187"/>
        <end position="208"/>
    </location>
</feature>
<reference evidence="2 3" key="1">
    <citation type="journal article" date="2017" name="Gigascience">
        <title>Draft genome of the honey bee ectoparasitic mite, Tropilaelaps mercedesae, is shaped by the parasitic life history.</title>
        <authorList>
            <person name="Dong X."/>
            <person name="Armstrong S.D."/>
            <person name="Xia D."/>
            <person name="Makepeace B.L."/>
            <person name="Darby A.C."/>
            <person name="Kadowaki T."/>
        </authorList>
    </citation>
    <scope>NUCLEOTIDE SEQUENCE [LARGE SCALE GENOMIC DNA]</scope>
    <source>
        <strain evidence="2">Wuxi-XJTLU</strain>
    </source>
</reference>
<gene>
    <name evidence="2" type="ORF">BIW11_11169</name>
</gene>
<dbReference type="AlphaFoldDB" id="A0A1V9XCU1"/>
<comment type="caution">
    <text evidence="2">The sequence shown here is derived from an EMBL/GenBank/DDBJ whole genome shotgun (WGS) entry which is preliminary data.</text>
</comment>
<dbReference type="PANTHER" id="PTHR16537">
    <property type="entry name" value="SJOEGREN SYNDROME/SCLERODERMA AUTOANTIGEN 1"/>
    <property type="match status" value="1"/>
</dbReference>
<evidence type="ECO:0000256" key="1">
    <source>
        <dbReference type="SAM" id="MobiDB-lite"/>
    </source>
</evidence>
<protein>
    <submittedName>
        <fullName evidence="2">Sjoegren syndrome/scleroderma autoantigen 1-like</fullName>
    </submittedName>
</protein>
<feature type="region of interest" description="Disordered" evidence="1">
    <location>
        <begin position="91"/>
        <end position="208"/>
    </location>
</feature>
<accession>A0A1V9XCU1</accession>
<dbReference type="InterPro" id="IPR051888">
    <property type="entry name" value="UPF0148_domain"/>
</dbReference>
<feature type="compositionally biased region" description="Polar residues" evidence="1">
    <location>
        <begin position="91"/>
        <end position="141"/>
    </location>
</feature>
<dbReference type="OrthoDB" id="28939at2759"/>
<organism evidence="2 3">
    <name type="scientific">Tropilaelaps mercedesae</name>
    <dbReference type="NCBI Taxonomy" id="418985"/>
    <lineage>
        <taxon>Eukaryota</taxon>
        <taxon>Metazoa</taxon>
        <taxon>Ecdysozoa</taxon>
        <taxon>Arthropoda</taxon>
        <taxon>Chelicerata</taxon>
        <taxon>Arachnida</taxon>
        <taxon>Acari</taxon>
        <taxon>Parasitiformes</taxon>
        <taxon>Mesostigmata</taxon>
        <taxon>Gamasina</taxon>
        <taxon>Dermanyssoidea</taxon>
        <taxon>Laelapidae</taxon>
        <taxon>Tropilaelaps</taxon>
    </lineage>
</organism>
<dbReference type="InParanoid" id="A0A1V9XCU1"/>
<proteinExistence type="predicted"/>
<dbReference type="STRING" id="418985.A0A1V9XCU1"/>
<keyword evidence="3" id="KW-1185">Reference proteome</keyword>
<feature type="compositionally biased region" description="Polar residues" evidence="1">
    <location>
        <begin position="157"/>
        <end position="166"/>
    </location>
</feature>
<evidence type="ECO:0000313" key="2">
    <source>
        <dbReference type="EMBL" id="OQR71162.1"/>
    </source>
</evidence>
<dbReference type="PANTHER" id="PTHR16537:SF1">
    <property type="entry name" value="PROTEIN ZNRD2"/>
    <property type="match status" value="1"/>
</dbReference>
<dbReference type="InterPro" id="IPR009563">
    <property type="entry name" value="SSSCA1"/>
</dbReference>
<dbReference type="Pfam" id="PF06677">
    <property type="entry name" value="Auto_anti-p27"/>
    <property type="match status" value="1"/>
</dbReference>
<evidence type="ECO:0000313" key="3">
    <source>
        <dbReference type="Proteomes" id="UP000192247"/>
    </source>
</evidence>
<dbReference type="Proteomes" id="UP000192247">
    <property type="component" value="Unassembled WGS sequence"/>
</dbReference>
<name>A0A1V9XCU1_9ACAR</name>